<dbReference type="PROSITE" id="PS50077">
    <property type="entry name" value="HEAT_REPEAT"/>
    <property type="match status" value="1"/>
</dbReference>
<dbReference type="InterPro" id="IPR055231">
    <property type="entry name" value="2AA_helical"/>
</dbReference>
<evidence type="ECO:0000256" key="7">
    <source>
        <dbReference type="ARBA" id="ARBA00022777"/>
    </source>
</evidence>
<dbReference type="EC" id="2.7.11.1" evidence="1"/>
<evidence type="ECO:0000256" key="6">
    <source>
        <dbReference type="ARBA" id="ARBA00022741"/>
    </source>
</evidence>
<feature type="region of interest" description="Disordered" evidence="13">
    <location>
        <begin position="1046"/>
        <end position="1073"/>
    </location>
</feature>
<keyword evidence="6" id="KW-0547">Nucleotide-binding</keyword>
<feature type="compositionally biased region" description="Low complexity" evidence="13">
    <location>
        <begin position="1780"/>
        <end position="1829"/>
    </location>
</feature>
<keyword evidence="9 10" id="KW-0103">Bromodomain</keyword>
<dbReference type="SMART" id="SM00220">
    <property type="entry name" value="S_TKc"/>
    <property type="match status" value="1"/>
</dbReference>
<feature type="domain" description="Bromo" evidence="15">
    <location>
        <begin position="1675"/>
        <end position="1747"/>
    </location>
</feature>
<proteinExistence type="predicted"/>
<evidence type="ECO:0000256" key="12">
    <source>
        <dbReference type="PROSITE-ProRule" id="PRU00221"/>
    </source>
</evidence>
<dbReference type="InterPro" id="IPR016024">
    <property type="entry name" value="ARM-type_fold"/>
</dbReference>
<feature type="compositionally biased region" description="Polar residues" evidence="13">
    <location>
        <begin position="1046"/>
        <end position="1056"/>
    </location>
</feature>
<dbReference type="Proteomes" id="UP001341245">
    <property type="component" value="Unassembled WGS sequence"/>
</dbReference>
<dbReference type="CDD" id="cd13980">
    <property type="entry name" value="STKc_Vps15"/>
    <property type="match status" value="1"/>
</dbReference>
<dbReference type="InterPro" id="IPR045162">
    <property type="entry name" value="Vps15-like"/>
</dbReference>
<dbReference type="InterPro" id="IPR011009">
    <property type="entry name" value="Kinase-like_dom_sf"/>
</dbReference>
<evidence type="ECO:0000256" key="1">
    <source>
        <dbReference type="ARBA" id="ARBA00012513"/>
    </source>
</evidence>
<evidence type="ECO:0000256" key="3">
    <source>
        <dbReference type="ARBA" id="ARBA00022574"/>
    </source>
</evidence>
<feature type="repeat" description="WD" evidence="12">
    <location>
        <begin position="1133"/>
        <end position="1174"/>
    </location>
</feature>
<evidence type="ECO:0000259" key="14">
    <source>
        <dbReference type="PROSITE" id="PS50011"/>
    </source>
</evidence>
<feature type="compositionally biased region" description="Basic and acidic residues" evidence="13">
    <location>
        <begin position="1514"/>
        <end position="1524"/>
    </location>
</feature>
<dbReference type="InterPro" id="IPR011989">
    <property type="entry name" value="ARM-like"/>
</dbReference>
<dbReference type="PROSITE" id="PS50082">
    <property type="entry name" value="WD_REPEATS_2"/>
    <property type="match status" value="1"/>
</dbReference>
<feature type="region of interest" description="Disordered" evidence="13">
    <location>
        <begin position="2087"/>
        <end position="2115"/>
    </location>
</feature>
<dbReference type="Pfam" id="PF22956">
    <property type="entry name" value="VPS15-like_hel"/>
    <property type="match status" value="1"/>
</dbReference>
<dbReference type="SMART" id="SM00320">
    <property type="entry name" value="WD40"/>
    <property type="match status" value="5"/>
</dbReference>
<dbReference type="SUPFAM" id="SSF48371">
    <property type="entry name" value="ARM repeat"/>
    <property type="match status" value="1"/>
</dbReference>
<dbReference type="SUPFAM" id="SSF47370">
    <property type="entry name" value="Bromodomain"/>
    <property type="match status" value="1"/>
</dbReference>
<feature type="region of interest" description="Disordered" evidence="13">
    <location>
        <begin position="1780"/>
        <end position="1875"/>
    </location>
</feature>
<keyword evidence="2" id="KW-0723">Serine/threonine-protein kinase</keyword>
<keyword evidence="5" id="KW-0677">Repeat</keyword>
<feature type="region of interest" description="Disordered" evidence="13">
    <location>
        <begin position="922"/>
        <end position="975"/>
    </location>
</feature>
<keyword evidence="4" id="KW-0808">Transferase</keyword>
<evidence type="ECO:0000256" key="10">
    <source>
        <dbReference type="PROSITE-ProRule" id="PRU00035"/>
    </source>
</evidence>
<comment type="caution">
    <text evidence="16">The sequence shown here is derived from an EMBL/GenBank/DDBJ whole genome shotgun (WGS) entry which is preliminary data.</text>
</comment>
<feature type="compositionally biased region" description="Polar residues" evidence="13">
    <location>
        <begin position="2090"/>
        <end position="2109"/>
    </location>
</feature>
<dbReference type="EMBL" id="JASGXD010000015">
    <property type="protein sequence ID" value="KAK6000972.1"/>
    <property type="molecule type" value="Genomic_DNA"/>
</dbReference>
<dbReference type="Pfam" id="PF00400">
    <property type="entry name" value="WD40"/>
    <property type="match status" value="1"/>
</dbReference>
<dbReference type="InterPro" id="IPR015943">
    <property type="entry name" value="WD40/YVTN_repeat-like_dom_sf"/>
</dbReference>
<dbReference type="SUPFAM" id="SSF56112">
    <property type="entry name" value="Protein kinase-like (PK-like)"/>
    <property type="match status" value="1"/>
</dbReference>
<protein>
    <recommendedName>
        <fullName evidence="1">non-specific serine/threonine protein kinase</fullName>
        <ecNumber evidence="1">2.7.11.1</ecNumber>
    </recommendedName>
</protein>
<evidence type="ECO:0000256" key="5">
    <source>
        <dbReference type="ARBA" id="ARBA00022737"/>
    </source>
</evidence>
<gene>
    <name evidence="16" type="ORF">QM012_003055</name>
</gene>
<feature type="region of interest" description="Disordered" evidence="13">
    <location>
        <begin position="1993"/>
        <end position="2062"/>
    </location>
</feature>
<feature type="repeat" description="HEAT" evidence="11">
    <location>
        <begin position="453"/>
        <end position="484"/>
    </location>
</feature>
<evidence type="ECO:0000313" key="16">
    <source>
        <dbReference type="EMBL" id="KAK6000972.1"/>
    </source>
</evidence>
<feature type="domain" description="Protein kinase" evidence="14">
    <location>
        <begin position="24"/>
        <end position="321"/>
    </location>
</feature>
<dbReference type="InterPro" id="IPR000719">
    <property type="entry name" value="Prot_kinase_dom"/>
</dbReference>
<evidence type="ECO:0000256" key="11">
    <source>
        <dbReference type="PROSITE-ProRule" id="PRU00103"/>
    </source>
</evidence>
<dbReference type="Pfam" id="PF00069">
    <property type="entry name" value="Pkinase"/>
    <property type="match status" value="1"/>
</dbReference>
<name>A0ABR0T9I1_AURPU</name>
<dbReference type="PANTHER" id="PTHR17583">
    <property type="entry name" value="PHOSPHOINOSITIDE 3-KINASE REGULATORY SUBUNIT 4"/>
    <property type="match status" value="1"/>
</dbReference>
<dbReference type="PRINTS" id="PR00503">
    <property type="entry name" value="BROMODOMAIN"/>
</dbReference>
<keyword evidence="3 12" id="KW-0853">WD repeat</keyword>
<keyword evidence="17" id="KW-1185">Reference proteome</keyword>
<feature type="compositionally biased region" description="Polar residues" evidence="13">
    <location>
        <begin position="959"/>
        <end position="970"/>
    </location>
</feature>
<dbReference type="InterPro" id="IPR036427">
    <property type="entry name" value="Bromodomain-like_sf"/>
</dbReference>
<dbReference type="PANTHER" id="PTHR17583:SF0">
    <property type="entry name" value="PHOSPHOINOSITIDE 3-KINASE REGULATORY SUBUNIT 4"/>
    <property type="match status" value="1"/>
</dbReference>
<evidence type="ECO:0000313" key="17">
    <source>
        <dbReference type="Proteomes" id="UP001341245"/>
    </source>
</evidence>
<dbReference type="InterPro" id="IPR001680">
    <property type="entry name" value="WD40_rpt"/>
</dbReference>
<dbReference type="InterPro" id="IPR001487">
    <property type="entry name" value="Bromodomain"/>
</dbReference>
<dbReference type="Gene3D" id="1.10.510.10">
    <property type="entry name" value="Transferase(Phosphotransferase) domain 1"/>
    <property type="match status" value="1"/>
</dbReference>
<feature type="region of interest" description="Disordered" evidence="13">
    <location>
        <begin position="1089"/>
        <end position="1120"/>
    </location>
</feature>
<keyword evidence="7" id="KW-0418">Kinase</keyword>
<dbReference type="InterPro" id="IPR021133">
    <property type="entry name" value="HEAT_type_2"/>
</dbReference>
<dbReference type="Gene3D" id="1.20.920.10">
    <property type="entry name" value="Bromodomain-like"/>
    <property type="match status" value="1"/>
</dbReference>
<sequence length="2235" mass="249838">MGQGYSINVSAGSAGIDVPELADLETERSLGAVRFMKTIRARHKDGLVIAKVFIKPYPNLKLEDYSQKLFYQRRELTDVPNTLPYHRIIETATNGYLVRQYIHSSLYDRISTNPSLEDIERKWIAYQLLCAVRESHAKNICHGDIKTENMLVTTWNWLYLTDFSTAFKPGRLPENNPATFSIFFDTTGRRICYVAPERFVDDEQLREHEPNPQDDDYERKNRETWHEITWPMDIFSVGCVIAELFTEKPTFTLSQLFKYRRGDYDPTHTTLNNIKDENIREMVAHMIQLDPAKRYSAEDYLQFWRGKCFPDYFYTFLHQYMHLITDPTSGRKPVVVGAKNSGGSDDRIERINADFDKISYFLGFSDVNNLEKSTRAPITSGLDLFPLQVDLPNNRHDAADRAGSVQDNGALLFLNVVISALRTTARASSKIRGCELLLALGERLTDEAKLDRVLPYAIALLEDESENVRMAALRTITQLLAIVTVLSPMNVFIFPNYLLPRLQKFVASPIFRKSGPLRATYATCLASLATTAARFLDMMQALRADGSLPSTDPEAEDDITSYAAYQNTYDTTREDLIQHFEAQTKLFLQDDDPSVKRAFLGSVTNLCVFFGETIASDLILTHLNTYLNEEDWTLKCAFFETIVGVAAFIGGPSLEDFILPLMVQALTDPEETVTEQVIRSLSSMAHLGLFQRWTTVELILIVSRFTLHPNVWIREAAVQFIEASSTHISDADVWSMIMPLLQPVLKMPSAGLSEFELLDALQKPFPRPAYDLAKTWAEKADKSVFWKYAQQVKSFSFEAGSNKTLTDFYHDGDARVLSKAMKNEDDEQWLAKLRVAGMRTEDEAKLLALRDYIWRTTMRSDKEVIKQNDSQLNQIISLTAIQVPLQNVFFEAETVSYPSYRPQTDLTQPLVKTSLEEALRDAATPAERDAKNLFNPARGKPYPTTTQQTPSTPVPSDGSRAQATPINGKTPSHRKQMASIDAPTHLSTSPASTMSMRSGHNHVLHSKSSAMNLMKRTEQTKAYAETGTDSINAVGKLDVPANQASVMPSQSGQATPTPRPARPKISATHSYHGGDPTVLKLLDSVYTGANPGSDREFGPRVPTRPRARMATKNAPSQQAQGYWKPEGQLTAVLEEHEAQVNCIAVSPDQVFFLTGSEDGSVRVWDTSRFERNMAYRSRQAHRHASGASIASICFVESTHSFISTASDGTVDIVKVEVTEANGSLRYGKLQVLRSWQIPTQPGKKEYAIGVEHGKTDGRSVCVIVTNLCRILFIDIYSMEVMYELVNPIQHGTPTTFCISKRWQWLLVGTSHGVLDIWDLRFRLRLRAWTVPRPAPITRLTLHPSRKDSKRVKICVAGLTDPSHVSVWDLEKLVCIEVYHVDQNDVSGALKARDFELLNVDEDKSGAMPSRILGSLATDPHLSARPADNGKDRSGRGSGGSAGAVKAFIMSMHTSPDSSDPRHPFLVTTGPDWKIRFWDTDRIASSMIVNDKDEKATYTASKFGNDISVFTEQSLRDSASEKDKGSSSPAPNRAGTTSPVSNDADSERGSTSKRKKESREGKVARYEVIRKSANQLLKGHKDTVTAVALLEYPFGMIISADRSGANCFIASIYNLKPAPNKAAEFSPSQFGLDVGLHYPIDRLYSLTNNPITAHMATEVDFCAYLMDKYETLWDKGRANFIGPFREPVDEAQDDAPGYYAKIRNPMDLSTMRDKLTSGLYNDAHGFKADFYTMINACRKYNKRNPAFVREYADRFVSELEWDWRDMGRWMSTKRRELARQAVASAAGAPNAATTASTSGTQSAPSSGDSTVDTESESSSRLSPSPSLSSPQGNGKATPRPSASIVASASKRGRQNAEEEVDDDETPKRARLNDSSEDAVDVAVEALRAIMAEQINIVAAEKTNMEASTLALWRKIWGPERRHISTQMWRAKCFSRITREEWPGSVAAIRAEVLQAWTETVTEQLALVEQEEEDAKAAERAEFLRQYLLANKEPSSSSLVLQRERPPTNAISSNHSVAMPPKQFSTKAKKVYSDSAYEDSEPEPQHNSKPRITLKRGKSSLHMNEVDMPTRTRNVVEMPPQDQIYKDLLSRPANNEPATKGQRISTRSASSAVAVGKSNQDRFSDYTKNLVSEEIEKQVNALDFTSDSGLSSKARVYGKFLFTAPYQSERTKQTWMDLAMKRVDAMSMADLRHGGIESAVKDALMQTIGDETKNQAVLFGSNARDIIQMLKKEAEDQ</sequence>
<dbReference type="PROSITE" id="PS00108">
    <property type="entry name" value="PROTEIN_KINASE_ST"/>
    <property type="match status" value="1"/>
</dbReference>
<evidence type="ECO:0000259" key="15">
    <source>
        <dbReference type="PROSITE" id="PS50014"/>
    </source>
</evidence>
<feature type="compositionally biased region" description="Basic and acidic residues" evidence="13">
    <location>
        <begin position="922"/>
        <end position="931"/>
    </location>
</feature>
<feature type="region of interest" description="Disordered" evidence="13">
    <location>
        <begin position="1417"/>
        <end position="1441"/>
    </location>
</feature>
<dbReference type="PROSITE" id="PS50294">
    <property type="entry name" value="WD_REPEATS_REGION"/>
    <property type="match status" value="1"/>
</dbReference>
<evidence type="ECO:0000256" key="4">
    <source>
        <dbReference type="ARBA" id="ARBA00022679"/>
    </source>
</evidence>
<keyword evidence="8" id="KW-0067">ATP-binding</keyword>
<dbReference type="Gene3D" id="2.130.10.10">
    <property type="entry name" value="YVTN repeat-like/Quinoprotein amine dehydrogenase"/>
    <property type="match status" value="2"/>
</dbReference>
<evidence type="ECO:0000256" key="13">
    <source>
        <dbReference type="SAM" id="MobiDB-lite"/>
    </source>
</evidence>
<organism evidence="16 17">
    <name type="scientific">Aureobasidium pullulans</name>
    <name type="common">Black yeast</name>
    <name type="synonym">Pullularia pullulans</name>
    <dbReference type="NCBI Taxonomy" id="5580"/>
    <lineage>
        <taxon>Eukaryota</taxon>
        <taxon>Fungi</taxon>
        <taxon>Dikarya</taxon>
        <taxon>Ascomycota</taxon>
        <taxon>Pezizomycotina</taxon>
        <taxon>Dothideomycetes</taxon>
        <taxon>Dothideomycetidae</taxon>
        <taxon>Dothideales</taxon>
        <taxon>Saccotheciaceae</taxon>
        <taxon>Aureobasidium</taxon>
    </lineage>
</organism>
<feature type="compositionally biased region" description="Basic residues" evidence="13">
    <location>
        <begin position="2046"/>
        <end position="2057"/>
    </location>
</feature>
<dbReference type="PROSITE" id="PS50011">
    <property type="entry name" value="PROTEIN_KINASE_DOM"/>
    <property type="match status" value="1"/>
</dbReference>
<evidence type="ECO:0000256" key="8">
    <source>
        <dbReference type="ARBA" id="ARBA00022840"/>
    </source>
</evidence>
<evidence type="ECO:0000256" key="9">
    <source>
        <dbReference type="ARBA" id="ARBA00023117"/>
    </source>
</evidence>
<dbReference type="Gene3D" id="1.25.10.10">
    <property type="entry name" value="Leucine-rich Repeat Variant"/>
    <property type="match status" value="2"/>
</dbReference>
<dbReference type="SMART" id="SM00297">
    <property type="entry name" value="BROMO"/>
    <property type="match status" value="1"/>
</dbReference>
<feature type="compositionally biased region" description="Polar residues" evidence="13">
    <location>
        <begin position="1525"/>
        <end position="1542"/>
    </location>
</feature>
<dbReference type="InterPro" id="IPR036322">
    <property type="entry name" value="WD40_repeat_dom_sf"/>
</dbReference>
<feature type="region of interest" description="Disordered" evidence="13">
    <location>
        <begin position="1514"/>
        <end position="1562"/>
    </location>
</feature>
<dbReference type="PROSITE" id="PS50014">
    <property type="entry name" value="BROMODOMAIN_2"/>
    <property type="match status" value="1"/>
</dbReference>
<dbReference type="Pfam" id="PF00439">
    <property type="entry name" value="Bromodomain"/>
    <property type="match status" value="1"/>
</dbReference>
<dbReference type="SUPFAM" id="SSF50978">
    <property type="entry name" value="WD40 repeat-like"/>
    <property type="match status" value="1"/>
</dbReference>
<feature type="compositionally biased region" description="Low complexity" evidence="13">
    <location>
        <begin position="941"/>
        <end position="956"/>
    </location>
</feature>
<accession>A0ABR0T9I1</accession>
<reference evidence="16 17" key="1">
    <citation type="submission" date="2023-11" db="EMBL/GenBank/DDBJ databases">
        <title>Draft genome sequence and annotation of the polyextremotolerant black yeast-like fungus Aureobasidium pullulans NRRL 62042.</title>
        <authorList>
            <person name="Dielentheis-Frenken M.R.E."/>
            <person name="Wibberg D."/>
            <person name="Blank L.M."/>
            <person name="Tiso T."/>
        </authorList>
    </citation>
    <scope>NUCLEOTIDE SEQUENCE [LARGE SCALE GENOMIC DNA]</scope>
    <source>
        <strain evidence="16 17">NRRL 62042</strain>
    </source>
</reference>
<dbReference type="InterPro" id="IPR008271">
    <property type="entry name" value="Ser/Thr_kinase_AS"/>
</dbReference>
<evidence type="ECO:0000256" key="2">
    <source>
        <dbReference type="ARBA" id="ARBA00022527"/>
    </source>
</evidence>